<dbReference type="AlphaFoldDB" id="A0A645JL78"/>
<evidence type="ECO:0000313" key="1">
    <source>
        <dbReference type="EMBL" id="MPN64428.1"/>
    </source>
</evidence>
<organism evidence="1">
    <name type="scientific">bioreactor metagenome</name>
    <dbReference type="NCBI Taxonomy" id="1076179"/>
    <lineage>
        <taxon>unclassified sequences</taxon>
        <taxon>metagenomes</taxon>
        <taxon>ecological metagenomes</taxon>
    </lineage>
</organism>
<dbReference type="EMBL" id="VSSQ01145298">
    <property type="protein sequence ID" value="MPN64428.1"/>
    <property type="molecule type" value="Genomic_DNA"/>
</dbReference>
<proteinExistence type="predicted"/>
<name>A0A645JL78_9ZZZZ</name>
<gene>
    <name evidence="1" type="ORF">SDC9_212200</name>
</gene>
<accession>A0A645JL78</accession>
<sequence>MRNQYELSLPGEFLDEIGIAVDIGIVQRGLDFIEEAERGRLHAQNREGQRNGRQDLLPAGEQIDVLEFLARGLHVDVDAARQDIAFGQNQLGCAAVEELMERILEITG</sequence>
<comment type="caution">
    <text evidence="1">The sequence shown here is derived from an EMBL/GenBank/DDBJ whole genome shotgun (WGS) entry which is preliminary data.</text>
</comment>
<reference evidence="1" key="1">
    <citation type="submission" date="2019-08" db="EMBL/GenBank/DDBJ databases">
        <authorList>
            <person name="Kucharzyk K."/>
            <person name="Murdoch R.W."/>
            <person name="Higgins S."/>
            <person name="Loffler F."/>
        </authorList>
    </citation>
    <scope>NUCLEOTIDE SEQUENCE</scope>
</reference>
<protein>
    <submittedName>
        <fullName evidence="1">Uncharacterized protein</fullName>
    </submittedName>
</protein>